<name>A0ABY1QK03_9SPHN</name>
<evidence type="ECO:0000313" key="1">
    <source>
        <dbReference type="EMBL" id="SMP70104.1"/>
    </source>
</evidence>
<protein>
    <submittedName>
        <fullName evidence="1">Uncharacterized protein</fullName>
    </submittedName>
</protein>
<evidence type="ECO:0000313" key="2">
    <source>
        <dbReference type="Proteomes" id="UP001157910"/>
    </source>
</evidence>
<reference evidence="1 2" key="1">
    <citation type="submission" date="2017-05" db="EMBL/GenBank/DDBJ databases">
        <authorList>
            <person name="Varghese N."/>
            <person name="Submissions S."/>
        </authorList>
    </citation>
    <scope>NUCLEOTIDE SEQUENCE [LARGE SCALE GENOMIC DNA]</scope>
    <source>
        <strain evidence="1 2">SM16</strain>
    </source>
</reference>
<dbReference type="EMBL" id="FXUI01000005">
    <property type="protein sequence ID" value="SMP70104.1"/>
    <property type="molecule type" value="Genomic_DNA"/>
</dbReference>
<keyword evidence="2" id="KW-1185">Reference proteome</keyword>
<gene>
    <name evidence="1" type="ORF">SAMN06296065_105242</name>
</gene>
<organism evidence="1 2">
    <name type="scientific">Novosphingobium panipatense</name>
    <dbReference type="NCBI Taxonomy" id="428991"/>
    <lineage>
        <taxon>Bacteria</taxon>
        <taxon>Pseudomonadati</taxon>
        <taxon>Pseudomonadota</taxon>
        <taxon>Alphaproteobacteria</taxon>
        <taxon>Sphingomonadales</taxon>
        <taxon>Sphingomonadaceae</taxon>
        <taxon>Novosphingobium</taxon>
    </lineage>
</organism>
<accession>A0ABY1QK03</accession>
<comment type="caution">
    <text evidence="1">The sequence shown here is derived from an EMBL/GenBank/DDBJ whole genome shotgun (WGS) entry which is preliminary data.</text>
</comment>
<proteinExistence type="predicted"/>
<sequence>MAASLLGYDEVVVVFALADAFRRHLVEGDVFIVGLGSVGKGGACAVHRTLDRAFPG</sequence>
<dbReference type="Proteomes" id="UP001157910">
    <property type="component" value="Unassembled WGS sequence"/>
</dbReference>